<feature type="binding site" evidence="8">
    <location>
        <position position="332"/>
    </location>
    <ligand>
        <name>Mn(2+)</name>
        <dbReference type="ChEBI" id="CHEBI:29035"/>
    </ligand>
</feature>
<dbReference type="Proteomes" id="UP000279089">
    <property type="component" value="Unassembled WGS sequence"/>
</dbReference>
<dbReference type="EMBL" id="RMBX01000006">
    <property type="protein sequence ID" value="RPD40932.1"/>
    <property type="molecule type" value="Genomic_DNA"/>
</dbReference>
<protein>
    <recommendedName>
        <fullName evidence="10">Sulfatase N-terminal domain-containing protein</fullName>
    </recommendedName>
</protein>
<evidence type="ECO:0000256" key="6">
    <source>
        <dbReference type="PIRSR" id="PIRSR005091-1"/>
    </source>
</evidence>
<keyword evidence="7" id="KW-0464">Manganese</keyword>
<keyword evidence="5 9" id="KW-0472">Membrane</keyword>
<dbReference type="InterPro" id="IPR000917">
    <property type="entry name" value="Sulfatase_N"/>
</dbReference>
<dbReference type="PANTHER" id="PTHR47371:SF3">
    <property type="entry name" value="PHOSPHOGLYCEROL TRANSFERASE I"/>
    <property type="match status" value="1"/>
</dbReference>
<dbReference type="PANTHER" id="PTHR47371">
    <property type="entry name" value="LIPOTEICHOIC ACID SYNTHASE"/>
    <property type="match status" value="1"/>
</dbReference>
<keyword evidence="4 9" id="KW-1133">Transmembrane helix</keyword>
<proteinExistence type="predicted"/>
<feature type="transmembrane region" description="Helical" evidence="9">
    <location>
        <begin position="184"/>
        <end position="208"/>
    </location>
</feature>
<evidence type="ECO:0000256" key="7">
    <source>
        <dbReference type="PIRSR" id="PIRSR005091-2"/>
    </source>
</evidence>
<dbReference type="GO" id="GO:0046872">
    <property type="term" value="F:metal ion binding"/>
    <property type="evidence" value="ECO:0007669"/>
    <property type="project" value="UniProtKB-KW"/>
</dbReference>
<organism evidence="11 12">
    <name type="scientific">Chitinophaga barathri</name>
    <dbReference type="NCBI Taxonomy" id="1647451"/>
    <lineage>
        <taxon>Bacteria</taxon>
        <taxon>Pseudomonadati</taxon>
        <taxon>Bacteroidota</taxon>
        <taxon>Chitinophagia</taxon>
        <taxon>Chitinophagales</taxon>
        <taxon>Chitinophagaceae</taxon>
        <taxon>Chitinophaga</taxon>
    </lineage>
</organism>
<evidence type="ECO:0000313" key="11">
    <source>
        <dbReference type="EMBL" id="RPD40932.1"/>
    </source>
</evidence>
<dbReference type="SUPFAM" id="SSF53649">
    <property type="entry name" value="Alkaline phosphatase-like"/>
    <property type="match status" value="1"/>
</dbReference>
<dbReference type="Gene3D" id="3.40.720.10">
    <property type="entry name" value="Alkaline Phosphatase, subunit A"/>
    <property type="match status" value="1"/>
</dbReference>
<feature type="transmembrane region" description="Helical" evidence="9">
    <location>
        <begin position="146"/>
        <end position="164"/>
    </location>
</feature>
<dbReference type="AlphaFoldDB" id="A0A3N4MAW8"/>
<dbReference type="OrthoDB" id="9777768at2"/>
<feature type="transmembrane region" description="Helical" evidence="9">
    <location>
        <begin position="90"/>
        <end position="108"/>
    </location>
</feature>
<dbReference type="CDD" id="cd16015">
    <property type="entry name" value="LTA_synthase"/>
    <property type="match status" value="1"/>
</dbReference>
<accession>A0A3N4MAW8</accession>
<feature type="binding site" evidence="8">
    <location>
        <position position="518"/>
    </location>
    <ligand>
        <name>Mn(2+)</name>
        <dbReference type="ChEBI" id="CHEBI:29035"/>
    </ligand>
</feature>
<name>A0A3N4MAW8_9BACT</name>
<dbReference type="Pfam" id="PF00884">
    <property type="entry name" value="Sulfatase"/>
    <property type="match status" value="1"/>
</dbReference>
<evidence type="ECO:0000256" key="4">
    <source>
        <dbReference type="ARBA" id="ARBA00022989"/>
    </source>
</evidence>
<feature type="active site" evidence="6">
    <location>
        <position position="332"/>
    </location>
</feature>
<comment type="subcellular location">
    <subcellularLocation>
        <location evidence="1">Cell membrane</location>
        <topology evidence="1">Multi-pass membrane protein</topology>
    </subcellularLocation>
</comment>
<comment type="caution">
    <text evidence="11">The sequence shown here is derived from an EMBL/GenBank/DDBJ whole genome shotgun (WGS) entry which is preliminary data.</text>
</comment>
<evidence type="ECO:0000256" key="5">
    <source>
        <dbReference type="ARBA" id="ARBA00023136"/>
    </source>
</evidence>
<evidence type="ECO:0000256" key="9">
    <source>
        <dbReference type="SAM" id="Phobius"/>
    </source>
</evidence>
<dbReference type="InterPro" id="IPR050448">
    <property type="entry name" value="OpgB/LTA_synthase_biosynth"/>
</dbReference>
<evidence type="ECO:0000256" key="8">
    <source>
        <dbReference type="PIRSR" id="PIRSR005091-3"/>
    </source>
</evidence>
<keyword evidence="2" id="KW-1003">Cell membrane</keyword>
<feature type="binding site" evidence="7">
    <location>
        <position position="448"/>
    </location>
    <ligand>
        <name>substrate</name>
    </ligand>
</feature>
<evidence type="ECO:0000256" key="1">
    <source>
        <dbReference type="ARBA" id="ARBA00004651"/>
    </source>
</evidence>
<keyword evidence="7" id="KW-0479">Metal-binding</keyword>
<feature type="binding site" evidence="8">
    <location>
        <position position="292"/>
    </location>
    <ligand>
        <name>Mn(2+)</name>
        <dbReference type="ChEBI" id="CHEBI:29035"/>
    </ligand>
</feature>
<dbReference type="InterPro" id="IPR017850">
    <property type="entry name" value="Alkaline_phosphatase_core_sf"/>
</dbReference>
<sequence>MIHLWSRIPRYIRYIFMQTLYLFGFLVFWRVIFYSFFFTSTIHDAAVIMRAWGLGLKFDLRLTLILMIPMGLIAVIARDRLFGTGALRRINYWYFFIIYLLLTLFYVTDLGYYSYLGLRIDPSVMRFLAPGERLTNARMLWESYPIIWGVLGIVLLLALINWSVRCIFRRYAGKEGIAVRPRRYAVWVVVLVLLFSAGIYGNVAYFPLRWSQAMFTRDNGITSLALNPVTYYISNLSVREESFDRKLTRQYYEPVAEYLGVDNPDPEKLNYARSFPGDSLKPRQNVIIVMLESGGAAMMSMFNNPMQATPNLQKLADEGLFFENFHVPAMSTARTVFGVTTGLPDIFKFKTASRHPTIVDQRVIMDQFDGYEKYYLLGGNTNWANIRAVFTNNVNGIKIYEEGYFKAPKADVWGVSDFDLITESDEIFKAAHDRKQPFIAYLQTADNHEPYTTTEGKGDFRKLTGKDIDVAAFNKSGFLSIDQLNALRYMDYNIGYLMEKAAQSGYLDNTIFVFFGDHSARLNPFKHMPLPEYEMGTFVDHVPCIIYNPKLLKPRKITRMGSLLDVYPTVARLAGIPFTNYTMGVDMLDTTYQGERYAFITYTRNLQSFYALQGQQYLCEIGLESGEMKLYDLKADPFRDIKDQRPEIAAGLDKLTRGFYESSRYLMFNNKKPR</sequence>
<keyword evidence="3 9" id="KW-0812">Transmembrane</keyword>
<evidence type="ECO:0000256" key="3">
    <source>
        <dbReference type="ARBA" id="ARBA00022692"/>
    </source>
</evidence>
<feature type="transmembrane region" description="Helical" evidence="9">
    <location>
        <begin position="20"/>
        <end position="40"/>
    </location>
</feature>
<feature type="domain" description="Sulfatase N-terminal" evidence="10">
    <location>
        <begin position="284"/>
        <end position="576"/>
    </location>
</feature>
<feature type="binding site" evidence="8">
    <location>
        <position position="517"/>
    </location>
    <ligand>
        <name>Mn(2+)</name>
        <dbReference type="ChEBI" id="CHEBI:29035"/>
    </ligand>
</feature>
<dbReference type="GO" id="GO:0005886">
    <property type="term" value="C:plasma membrane"/>
    <property type="evidence" value="ECO:0007669"/>
    <property type="project" value="UniProtKB-SubCell"/>
</dbReference>
<dbReference type="InterPro" id="IPR012160">
    <property type="entry name" value="LtaS-like"/>
</dbReference>
<evidence type="ECO:0000259" key="10">
    <source>
        <dbReference type="Pfam" id="PF00884"/>
    </source>
</evidence>
<gene>
    <name evidence="11" type="ORF">EG028_13025</name>
</gene>
<evidence type="ECO:0000256" key="2">
    <source>
        <dbReference type="ARBA" id="ARBA00022475"/>
    </source>
</evidence>
<evidence type="ECO:0000313" key="12">
    <source>
        <dbReference type="Proteomes" id="UP000279089"/>
    </source>
</evidence>
<reference evidence="12" key="1">
    <citation type="submission" date="2018-11" db="EMBL/GenBank/DDBJ databases">
        <title>Chitinophaga lutea sp.nov., isolate from arsenic contaminated soil.</title>
        <authorList>
            <person name="Zong Y."/>
        </authorList>
    </citation>
    <scope>NUCLEOTIDE SEQUENCE [LARGE SCALE GENOMIC DNA]</scope>
    <source>
        <strain evidence="12">YLT18</strain>
    </source>
</reference>
<dbReference type="PIRSF" id="PIRSF005091">
    <property type="entry name" value="Mmb_sulf_HI1246"/>
    <property type="match status" value="1"/>
</dbReference>
<feature type="transmembrane region" description="Helical" evidence="9">
    <location>
        <begin position="60"/>
        <end position="78"/>
    </location>
</feature>
<keyword evidence="12" id="KW-1185">Reference proteome</keyword>